<comment type="caution">
    <text evidence="1">The sequence shown here is derived from an EMBL/GenBank/DDBJ whole genome shotgun (WGS) entry which is preliminary data.</text>
</comment>
<dbReference type="EMBL" id="DVIT01000059">
    <property type="protein sequence ID" value="HIS48590.1"/>
    <property type="molecule type" value="Genomic_DNA"/>
</dbReference>
<sequence length="142" mass="17011">MTIPAYDESYLDSMMQKTRYLFRIIARNSQQAFDVITDYMISDYREYMDMGNPLYLNKTPKQILSSIGFDADFNAEISDLYDEFIFDWMADIYTLLQWQYGLWSKDIVKRIPPGILYKKYNPLHEASLENGIRKLYDIYMKK</sequence>
<reference evidence="1" key="2">
    <citation type="journal article" date="2021" name="PeerJ">
        <title>Extensive microbial diversity within the chicken gut microbiome revealed by metagenomics and culture.</title>
        <authorList>
            <person name="Gilroy R."/>
            <person name="Ravi A."/>
            <person name="Getino M."/>
            <person name="Pursley I."/>
            <person name="Horton D.L."/>
            <person name="Alikhan N.F."/>
            <person name="Baker D."/>
            <person name="Gharbi K."/>
            <person name="Hall N."/>
            <person name="Watson M."/>
            <person name="Adriaenssens E.M."/>
            <person name="Foster-Nyarko E."/>
            <person name="Jarju S."/>
            <person name="Secka A."/>
            <person name="Antonio M."/>
            <person name="Oren A."/>
            <person name="Chaudhuri R.R."/>
            <person name="La Ragione R."/>
            <person name="Hildebrand F."/>
            <person name="Pallen M.J."/>
        </authorList>
    </citation>
    <scope>NUCLEOTIDE SEQUENCE</scope>
    <source>
        <strain evidence="1">CHK178-757</strain>
    </source>
</reference>
<protein>
    <submittedName>
        <fullName evidence="1">Uncharacterized protein</fullName>
    </submittedName>
</protein>
<accession>A0A9D1F6X7</accession>
<dbReference type="AlphaFoldDB" id="A0A9D1F6X7"/>
<name>A0A9D1F6X7_9FIRM</name>
<organism evidence="1 2">
    <name type="scientific">Candidatus Scybalocola faecigallinarum</name>
    <dbReference type="NCBI Taxonomy" id="2840941"/>
    <lineage>
        <taxon>Bacteria</taxon>
        <taxon>Bacillati</taxon>
        <taxon>Bacillota</taxon>
        <taxon>Clostridia</taxon>
        <taxon>Lachnospirales</taxon>
        <taxon>Lachnospiraceae</taxon>
        <taxon>Lachnospiraceae incertae sedis</taxon>
        <taxon>Candidatus Scybalocola (ex Gilroy et al. 2021)</taxon>
    </lineage>
</organism>
<gene>
    <name evidence="1" type="ORF">IAB46_13765</name>
</gene>
<evidence type="ECO:0000313" key="1">
    <source>
        <dbReference type="EMBL" id="HIS48590.1"/>
    </source>
</evidence>
<proteinExistence type="predicted"/>
<dbReference type="Proteomes" id="UP000823927">
    <property type="component" value="Unassembled WGS sequence"/>
</dbReference>
<evidence type="ECO:0000313" key="2">
    <source>
        <dbReference type="Proteomes" id="UP000823927"/>
    </source>
</evidence>
<reference evidence="1" key="1">
    <citation type="submission" date="2020-10" db="EMBL/GenBank/DDBJ databases">
        <authorList>
            <person name="Gilroy R."/>
        </authorList>
    </citation>
    <scope>NUCLEOTIDE SEQUENCE</scope>
    <source>
        <strain evidence="1">CHK178-757</strain>
    </source>
</reference>